<name>A0ABV2B0X7_9GAMM</name>
<comment type="similarity">
    <text evidence="1">Belongs to the class-II fumarase/aspartase family.</text>
</comment>
<sequence length="472" mass="49652">MNPAMFGSARTGADATRGTCIDGRDPAMPDPFLRHPFMSTAGRDACTPQTFVAAMCRVEIALAQVQENAGVLASGTTQAIAEHVVADAFDLDGLAAETADGGNVAIPFVRQAKALLPDELRTSFHGGATSQDIVDTALMLVLKPRMEHCLELLAQCRADGIALMDAHESTPMVGRTLMQQALPITFGAKVAQWLWGLAQAEQRLAATTRDGLFVQFGGPVGVHTGFAENGPDLVEALAVELGLGCPVLPWHTDRQPVLAIGDSLGAVAVGAEKIALDVALMAQTEIGEVSEPASTGAGGSSSMPHKRNPVGCARIRAAARQIHATVGLLHNAGAQPMERGLGEWHAEWAPLVDAVLLLEGSLETLQLLLEGLDVHPGAMRRNLALTGGAILAGPAITFLARYIDRDRAAALVQSAHQSAAGEHREFAEILLEQPEIHDAIDPQELRAAVDPSAHVGASRAQVARLRRAIKSL</sequence>
<dbReference type="CDD" id="cd01597">
    <property type="entry name" value="pCLME"/>
    <property type="match status" value="1"/>
</dbReference>
<evidence type="ECO:0000256" key="1">
    <source>
        <dbReference type="ARBA" id="ARBA00034772"/>
    </source>
</evidence>
<feature type="domain" description="Adenylosuccinate lyase C-terminal" evidence="3">
    <location>
        <begin position="387"/>
        <end position="466"/>
    </location>
</feature>
<feature type="region of interest" description="Disordered" evidence="2">
    <location>
        <begin position="1"/>
        <end position="22"/>
    </location>
</feature>
<keyword evidence="5" id="KW-1185">Reference proteome</keyword>
<evidence type="ECO:0000313" key="5">
    <source>
        <dbReference type="Proteomes" id="UP001460888"/>
    </source>
</evidence>
<evidence type="ECO:0000313" key="4">
    <source>
        <dbReference type="EMBL" id="MES1929556.1"/>
    </source>
</evidence>
<accession>A0ABV2B0X7</accession>
<comment type="caution">
    <text evidence="4">The sequence shown here is derived from an EMBL/GenBank/DDBJ whole genome shotgun (WGS) entry which is preliminary data.</text>
</comment>
<dbReference type="InterPro" id="IPR019468">
    <property type="entry name" value="AdenyloSucc_lyase_C"/>
</dbReference>
<proteinExistence type="inferred from homology"/>
<dbReference type="SMART" id="SM00998">
    <property type="entry name" value="ADSL_C"/>
    <property type="match status" value="1"/>
</dbReference>
<protein>
    <submittedName>
        <fullName evidence="4">3-carboxy-cis,cis-muconate cycloisomerase</fullName>
    </submittedName>
</protein>
<evidence type="ECO:0000259" key="3">
    <source>
        <dbReference type="SMART" id="SM00998"/>
    </source>
</evidence>
<gene>
    <name evidence="4" type="ORF">SADO_09879</name>
</gene>
<dbReference type="InterPro" id="IPR000362">
    <property type="entry name" value="Fumarate_lyase_fam"/>
</dbReference>
<dbReference type="Proteomes" id="UP001460888">
    <property type="component" value="Unassembled WGS sequence"/>
</dbReference>
<dbReference type="Pfam" id="PF00206">
    <property type="entry name" value="Lyase_1"/>
    <property type="match status" value="1"/>
</dbReference>
<dbReference type="Gene3D" id="1.20.200.10">
    <property type="entry name" value="Fumarase/aspartase (Central domain)"/>
    <property type="match status" value="1"/>
</dbReference>
<dbReference type="InterPro" id="IPR008948">
    <property type="entry name" value="L-Aspartase-like"/>
</dbReference>
<dbReference type="PRINTS" id="PR00149">
    <property type="entry name" value="FUMRATELYASE"/>
</dbReference>
<dbReference type="PANTHER" id="PTHR43172">
    <property type="entry name" value="ADENYLOSUCCINATE LYASE"/>
    <property type="match status" value="1"/>
</dbReference>
<reference evidence="4 5" key="1">
    <citation type="submission" date="2013-03" db="EMBL/GenBank/DDBJ databases">
        <title>Salinisphaera dokdonensis CL-ES53 Genome Sequencing.</title>
        <authorList>
            <person name="Li C."/>
            <person name="Lai Q."/>
            <person name="Shao Z."/>
        </authorList>
    </citation>
    <scope>NUCLEOTIDE SEQUENCE [LARGE SCALE GENOMIC DNA]</scope>
    <source>
        <strain evidence="4 5">CL-ES53</strain>
    </source>
</reference>
<dbReference type="InterPro" id="IPR022761">
    <property type="entry name" value="Fumarate_lyase_N"/>
</dbReference>
<dbReference type="SUPFAM" id="SSF48557">
    <property type="entry name" value="L-aspartase-like"/>
    <property type="match status" value="1"/>
</dbReference>
<dbReference type="InterPro" id="IPR020557">
    <property type="entry name" value="Fumarate_lyase_CS"/>
</dbReference>
<evidence type="ECO:0000256" key="2">
    <source>
        <dbReference type="SAM" id="MobiDB-lite"/>
    </source>
</evidence>
<dbReference type="EMBL" id="APND01000003">
    <property type="protein sequence ID" value="MES1929556.1"/>
    <property type="molecule type" value="Genomic_DNA"/>
</dbReference>
<dbReference type="Gene3D" id="1.10.40.30">
    <property type="entry name" value="Fumarase/aspartase (C-terminal domain)"/>
    <property type="match status" value="1"/>
</dbReference>
<organism evidence="4 5">
    <name type="scientific">Salinisphaera dokdonensis CL-ES53</name>
    <dbReference type="NCBI Taxonomy" id="1304272"/>
    <lineage>
        <taxon>Bacteria</taxon>
        <taxon>Pseudomonadati</taxon>
        <taxon>Pseudomonadota</taxon>
        <taxon>Gammaproteobacteria</taxon>
        <taxon>Salinisphaerales</taxon>
        <taxon>Salinisphaeraceae</taxon>
        <taxon>Salinisphaera</taxon>
    </lineage>
</organism>
<dbReference type="PANTHER" id="PTHR43172:SF2">
    <property type="entry name" value="ADENYLOSUCCINATE LYASE C-TERMINAL DOMAIN-CONTAINING PROTEIN"/>
    <property type="match status" value="1"/>
</dbReference>
<dbReference type="PROSITE" id="PS00163">
    <property type="entry name" value="FUMARATE_LYASES"/>
    <property type="match status" value="1"/>
</dbReference>
<dbReference type="Pfam" id="PF10397">
    <property type="entry name" value="ADSL_C"/>
    <property type="match status" value="1"/>
</dbReference>